<reference evidence="3 4" key="1">
    <citation type="submission" date="2014-06" db="EMBL/GenBank/DDBJ databases">
        <authorList>
            <person name="Swart Estienne"/>
        </authorList>
    </citation>
    <scope>NUCLEOTIDE SEQUENCE [LARGE SCALE GENOMIC DNA]</scope>
    <source>
        <strain evidence="3 4">130c</strain>
    </source>
</reference>
<evidence type="ECO:0000256" key="1">
    <source>
        <dbReference type="SAM" id="Coils"/>
    </source>
</evidence>
<dbReference type="InParanoid" id="A0A078B2Z4"/>
<gene>
    <name evidence="3" type="primary">Contig3270.g3493</name>
    <name evidence="3" type="ORF">STYLEM_16720</name>
</gene>
<keyword evidence="4" id="KW-1185">Reference proteome</keyword>
<feature type="region of interest" description="Disordered" evidence="2">
    <location>
        <begin position="68"/>
        <end position="134"/>
    </location>
</feature>
<feature type="compositionally biased region" description="Basic and acidic residues" evidence="2">
    <location>
        <begin position="95"/>
        <end position="105"/>
    </location>
</feature>
<dbReference type="Proteomes" id="UP000039865">
    <property type="component" value="Unassembled WGS sequence"/>
</dbReference>
<dbReference type="AlphaFoldDB" id="A0A078B2Z4"/>
<accession>A0A078B2Z4</accession>
<feature type="coiled-coil region" evidence="1">
    <location>
        <begin position="365"/>
        <end position="406"/>
    </location>
</feature>
<organism evidence="3 4">
    <name type="scientific">Stylonychia lemnae</name>
    <name type="common">Ciliate</name>
    <dbReference type="NCBI Taxonomy" id="5949"/>
    <lineage>
        <taxon>Eukaryota</taxon>
        <taxon>Sar</taxon>
        <taxon>Alveolata</taxon>
        <taxon>Ciliophora</taxon>
        <taxon>Intramacronucleata</taxon>
        <taxon>Spirotrichea</taxon>
        <taxon>Stichotrichia</taxon>
        <taxon>Sporadotrichida</taxon>
        <taxon>Oxytrichidae</taxon>
        <taxon>Stylonychinae</taxon>
        <taxon>Stylonychia</taxon>
    </lineage>
</organism>
<name>A0A078B2Z4_STYLE</name>
<protein>
    <submittedName>
        <fullName evidence="3">Uncharacterized protein</fullName>
    </submittedName>
</protein>
<evidence type="ECO:0000256" key="2">
    <source>
        <dbReference type="SAM" id="MobiDB-lite"/>
    </source>
</evidence>
<dbReference type="OrthoDB" id="10686624at2759"/>
<dbReference type="EMBL" id="CCKQ01015771">
    <property type="protein sequence ID" value="CDW87612.1"/>
    <property type="molecule type" value="Genomic_DNA"/>
</dbReference>
<proteinExistence type="predicted"/>
<feature type="compositionally biased region" description="Polar residues" evidence="2">
    <location>
        <begin position="72"/>
        <end position="94"/>
    </location>
</feature>
<feature type="compositionally biased region" description="Polar residues" evidence="2">
    <location>
        <begin position="106"/>
        <end position="134"/>
    </location>
</feature>
<evidence type="ECO:0000313" key="3">
    <source>
        <dbReference type="EMBL" id="CDW87612.1"/>
    </source>
</evidence>
<keyword evidence="1" id="KW-0175">Coiled coil</keyword>
<sequence length="749" mass="87926">MQNLSKSYKLMTKNFIFGQFMSQNFMIGFNPLLQSKALMNYQIKCFASTEVKLPIQQVQVQNRLNKNENIHSQKQRQGGATGLKSSQSQMQTQRRVSDLKQDLMDRNQQPKLSFKQNQQQKLRQTNRHSQTNPKNAYYHQKQIENQAAEYDEDNSLHEVISIESIQTCFEYTQSLKYLNNNKTEKALKLLEGLSQLLRFHQFNSPGHLLVQQKLYQCLIMMGRIKDAEMMLLNMIQGMVPNSKTQYDSAGLILAKIDYLIHMINFQEQETGPRRIIKLGQEILKLPQFQSLSDDQSAYTRFVIGTAFFLSEKVSYTESKFHLKYALKTATDDKLRSIILHNLAVMNYCEISDHNDRMLNPSKIDKEDVLEQMNKEDKRKAEEKEENLNIRRQLSKQEKEKRNQERIKMVREKLKMGQTQFFDQIKTKQKGNTNQRIYSILGKIMQKETDKQQKQLSKIQKVQQEVDSAWKQDFDLLENSILPKEAFVDPLKFGTDPKRIDPSISLPRRTIENLNLMMVDRAIDFDPYTSFNEILPQLFLSLRYSYYHLQKSQLEDKNSANNQQTEQQKYDPFIHCHKIDDLMNKQNAIDQIKNIKYHKTIEFVARMYAQDSKRYQVQSEFWLNALEDLLYDLSIKDIYNTSIQPQLEMLSRRCQILQAAYYIDNRKIKLALDSLNYLVTQNFDPKGGEKDTEALVNSLLGILKQNSKNHDVQLEGLAHLEKAKEISKEMGALYERKKWLIIPSIDLSTK</sequence>
<evidence type="ECO:0000313" key="4">
    <source>
        <dbReference type="Proteomes" id="UP000039865"/>
    </source>
</evidence>